<keyword evidence="3" id="KW-1185">Reference proteome</keyword>
<feature type="compositionally biased region" description="Basic and acidic residues" evidence="1">
    <location>
        <begin position="96"/>
        <end position="105"/>
    </location>
</feature>
<dbReference type="STRING" id="8030.ENSSSAP00000034967"/>
<feature type="transmembrane region" description="Helical" evidence="2">
    <location>
        <begin position="198"/>
        <end position="219"/>
    </location>
</feature>
<evidence type="ECO:0000313" key="4">
    <source>
        <dbReference type="RefSeq" id="XP_013979280.1"/>
    </source>
</evidence>
<accession>A0A1S3KKY9</accession>
<evidence type="ECO:0000256" key="2">
    <source>
        <dbReference type="SAM" id="Phobius"/>
    </source>
</evidence>
<dbReference type="AlphaFoldDB" id="A0A1S3KKY9"/>
<feature type="region of interest" description="Disordered" evidence="1">
    <location>
        <begin position="84"/>
        <end position="151"/>
    </location>
</feature>
<dbReference type="PaxDb" id="8030-ENSSSAP00000034967"/>
<reference evidence="4" key="1">
    <citation type="submission" date="2025-08" db="UniProtKB">
        <authorList>
            <consortium name="RefSeq"/>
        </authorList>
    </citation>
    <scope>IDENTIFICATION</scope>
</reference>
<feature type="transmembrane region" description="Helical" evidence="2">
    <location>
        <begin position="271"/>
        <end position="292"/>
    </location>
</feature>
<dbReference type="GeneID" id="106560687"/>
<dbReference type="InterPro" id="IPR016719">
    <property type="entry name" value="CAMLG"/>
</dbReference>
<dbReference type="OrthoDB" id="9895378at2759"/>
<gene>
    <name evidence="4" type="primary">LOC106560687</name>
</gene>
<dbReference type="KEGG" id="sasa:106560687"/>
<dbReference type="GO" id="GO:0071816">
    <property type="term" value="P:tail-anchored membrane protein insertion into ER membrane"/>
    <property type="evidence" value="ECO:0007669"/>
    <property type="project" value="TreeGrafter"/>
</dbReference>
<protein>
    <submittedName>
        <fullName evidence="4">Guided entry of tail-anchored proteins factor CAMLG</fullName>
    </submittedName>
</protein>
<dbReference type="GO" id="GO:0043529">
    <property type="term" value="C:GET complex"/>
    <property type="evidence" value="ECO:0007669"/>
    <property type="project" value="TreeGrafter"/>
</dbReference>
<proteinExistence type="predicted"/>
<sequence>MQCPDDTCLNTPEEKTCLSSAQRRAEIRRRKLLKNSEDRMNRIVGFTKAEAENNGASRSVTAPMFHLDLDRSDSWSTYPSPRLSPFLPEAVGSSHPHSDLPERRGYPLPDTSEVLVGGVDKDVTPGVRQRPRGEAQLAADEPSRSGSPRRGLQKYLSRFDDAMKLRGQLANEKQAQEAASSDPDELDSFRLFRLVGSILLAIFVRVFVCKYLSIFAPFLTLELAYMGLYKYFPKVEKKMQTTVLTAALLLSGIPAEVINRSMDTYRKMGDVFADLCVYFFTFVLSHEILLLVGPEEAETP</sequence>
<dbReference type="Pfam" id="PF14963">
    <property type="entry name" value="Get2_like"/>
    <property type="match status" value="1"/>
</dbReference>
<keyword evidence="2" id="KW-0812">Transmembrane</keyword>
<feature type="transmembrane region" description="Helical" evidence="2">
    <location>
        <begin position="239"/>
        <end position="259"/>
    </location>
</feature>
<evidence type="ECO:0000256" key="1">
    <source>
        <dbReference type="SAM" id="MobiDB-lite"/>
    </source>
</evidence>
<dbReference type="PANTHER" id="PTHR15026">
    <property type="entry name" value="CALCIUM-SIGNAL MODULATING CYCLOPHILIN LIGAND CAML"/>
    <property type="match status" value="1"/>
</dbReference>
<dbReference type="PANTHER" id="PTHR15026:SF0">
    <property type="entry name" value="GUIDED ENTRY OF TAIL-ANCHORED PROTEINS FACTOR CAMLG"/>
    <property type="match status" value="1"/>
</dbReference>
<evidence type="ECO:0000313" key="3">
    <source>
        <dbReference type="Proteomes" id="UP001652741"/>
    </source>
</evidence>
<dbReference type="Bgee" id="ENSSSAG00000041937">
    <property type="expression patterns" value="Expressed in notochord and 23 other cell types or tissues"/>
</dbReference>
<keyword evidence="2" id="KW-0472">Membrane</keyword>
<organism evidence="3 4">
    <name type="scientific">Salmo salar</name>
    <name type="common">Atlantic salmon</name>
    <dbReference type="NCBI Taxonomy" id="8030"/>
    <lineage>
        <taxon>Eukaryota</taxon>
        <taxon>Metazoa</taxon>
        <taxon>Chordata</taxon>
        <taxon>Craniata</taxon>
        <taxon>Vertebrata</taxon>
        <taxon>Euteleostomi</taxon>
        <taxon>Actinopterygii</taxon>
        <taxon>Neopterygii</taxon>
        <taxon>Teleostei</taxon>
        <taxon>Protacanthopterygii</taxon>
        <taxon>Salmoniformes</taxon>
        <taxon>Salmonidae</taxon>
        <taxon>Salmoninae</taxon>
        <taxon>Salmo</taxon>
    </lineage>
</organism>
<dbReference type="Proteomes" id="UP001652741">
    <property type="component" value="Chromosome ssa10"/>
</dbReference>
<dbReference type="OMA" id="CAYFFTF"/>
<dbReference type="RefSeq" id="XP_013979280.1">
    <property type="nucleotide sequence ID" value="XM_014123805.2"/>
</dbReference>
<name>A0A1S3KKY9_SALSA</name>
<keyword evidence="2" id="KW-1133">Transmembrane helix</keyword>